<accession>A0A3S7S881</accession>
<organism evidence="1 2">
    <name type="scientific">Erwinia persicina</name>
    <dbReference type="NCBI Taxonomy" id="55211"/>
    <lineage>
        <taxon>Bacteria</taxon>
        <taxon>Pseudomonadati</taxon>
        <taxon>Pseudomonadota</taxon>
        <taxon>Gammaproteobacteria</taxon>
        <taxon>Enterobacterales</taxon>
        <taxon>Erwiniaceae</taxon>
        <taxon>Erwinia</taxon>
    </lineage>
</organism>
<protein>
    <submittedName>
        <fullName evidence="1">Uncharacterized protein</fullName>
    </submittedName>
</protein>
<name>A0A3S7S881_9GAMM</name>
<evidence type="ECO:0000313" key="1">
    <source>
        <dbReference type="EMBL" id="TKJ87581.1"/>
    </source>
</evidence>
<dbReference type="EMBL" id="QGAC01000016">
    <property type="protein sequence ID" value="TKJ87581.1"/>
    <property type="molecule type" value="Genomic_DNA"/>
</dbReference>
<dbReference type="Proteomes" id="UP000306393">
    <property type="component" value="Unassembled WGS sequence"/>
</dbReference>
<evidence type="ECO:0000313" key="2">
    <source>
        <dbReference type="Proteomes" id="UP000306393"/>
    </source>
</evidence>
<dbReference type="OrthoDB" id="6505259at2"/>
<proteinExistence type="predicted"/>
<comment type="caution">
    <text evidence="1">The sequence shown here is derived from an EMBL/GenBank/DDBJ whole genome shotgun (WGS) entry which is preliminary data.</text>
</comment>
<dbReference type="AlphaFoldDB" id="A0A3S7S881"/>
<sequence>MPEVRVHRTGMAQRSLGYIDIILTVIRALLNLYAKTFRCPDVLTSISTRFTLSVFTYTPAGTCAP</sequence>
<reference evidence="1 2" key="1">
    <citation type="journal article" date="2019" name="Sci. Rep.">
        <title>Differences in resource use lead to coexistence of seed-transmitted microbial populations.</title>
        <authorList>
            <person name="Torres-Cortes G."/>
            <person name="Garcia B.J."/>
            <person name="Compant S."/>
            <person name="Rezki S."/>
            <person name="Jones P."/>
            <person name="Preveaux A."/>
            <person name="Briand M."/>
            <person name="Roulet A."/>
            <person name="Bouchez O."/>
            <person name="Jacobson D."/>
            <person name="Barret M."/>
        </authorList>
    </citation>
    <scope>NUCLEOTIDE SEQUENCE [LARGE SCALE GENOMIC DNA]</scope>
    <source>
        <strain evidence="1 2">CFBP13511</strain>
    </source>
</reference>
<gene>
    <name evidence="1" type="ORF">EpCFBP13511_16360</name>
</gene>
<dbReference type="KEGG" id="epe:CI789_17960"/>